<evidence type="ECO:0000313" key="3">
    <source>
        <dbReference type="Proteomes" id="UP000054563"/>
    </source>
</evidence>
<proteinExistence type="predicted"/>
<protein>
    <submittedName>
        <fullName evidence="2">Uncharacterized protein</fullName>
    </submittedName>
</protein>
<name>A0A0J8S0F2_COCIT</name>
<evidence type="ECO:0000256" key="1">
    <source>
        <dbReference type="SAM" id="MobiDB-lite"/>
    </source>
</evidence>
<dbReference type="VEuPathDB" id="FungiDB:CIHG_08293"/>
<reference evidence="3" key="1">
    <citation type="journal article" date="2010" name="Genome Res.">
        <title>Population genomic sequencing of Coccidioides fungi reveals recent hybridization and transposon control.</title>
        <authorList>
            <person name="Neafsey D.E."/>
            <person name="Barker B.M."/>
            <person name="Sharpton T.J."/>
            <person name="Stajich J.E."/>
            <person name="Park D.J."/>
            <person name="Whiston E."/>
            <person name="Hung C.-Y."/>
            <person name="McMahan C."/>
            <person name="White J."/>
            <person name="Sykes S."/>
            <person name="Heiman D."/>
            <person name="Young S."/>
            <person name="Zeng Q."/>
            <person name="Abouelleil A."/>
            <person name="Aftuck L."/>
            <person name="Bessette D."/>
            <person name="Brown A."/>
            <person name="FitzGerald M."/>
            <person name="Lui A."/>
            <person name="Macdonald J.P."/>
            <person name="Priest M."/>
            <person name="Orbach M.J."/>
            <person name="Galgiani J.N."/>
            <person name="Kirkland T.N."/>
            <person name="Cole G.T."/>
            <person name="Birren B.W."/>
            <person name="Henn M.R."/>
            <person name="Taylor J.W."/>
            <person name="Rounsley S.D."/>
        </authorList>
    </citation>
    <scope>NUCLEOTIDE SEQUENCE [LARGE SCALE GENOMIC DNA]</scope>
    <source>
        <strain evidence="3">H538.4</strain>
    </source>
</reference>
<dbReference type="Proteomes" id="UP000054563">
    <property type="component" value="Unassembled WGS sequence"/>
</dbReference>
<accession>A0A0J8S0F2</accession>
<feature type="region of interest" description="Disordered" evidence="1">
    <location>
        <begin position="1"/>
        <end position="33"/>
    </location>
</feature>
<organism evidence="2 3">
    <name type="scientific">Coccidioides immitis H538.4</name>
    <dbReference type="NCBI Taxonomy" id="396776"/>
    <lineage>
        <taxon>Eukaryota</taxon>
        <taxon>Fungi</taxon>
        <taxon>Dikarya</taxon>
        <taxon>Ascomycota</taxon>
        <taxon>Pezizomycotina</taxon>
        <taxon>Eurotiomycetes</taxon>
        <taxon>Eurotiomycetidae</taxon>
        <taxon>Onygenales</taxon>
        <taxon>Onygenaceae</taxon>
        <taxon>Coccidioides</taxon>
    </lineage>
</organism>
<gene>
    <name evidence="2" type="ORF">CIHG_08293</name>
</gene>
<evidence type="ECO:0000313" key="2">
    <source>
        <dbReference type="EMBL" id="KMU90577.1"/>
    </source>
</evidence>
<feature type="compositionally biased region" description="Basic and acidic residues" evidence="1">
    <location>
        <begin position="1"/>
        <end position="10"/>
    </location>
</feature>
<sequence length="102" mass="10507">MGRQRQHVDTGESGQRAVEGDDPPDLGMVGGGGGAGGCTRLLLSAGSGKVAELAFPTTSSTGTLMRVIDGTEITSDSALSTRNTGLYGGEREKRDKQFTNCT</sequence>
<dbReference type="AlphaFoldDB" id="A0A0J8S0F2"/>
<feature type="region of interest" description="Disordered" evidence="1">
    <location>
        <begin position="79"/>
        <end position="102"/>
    </location>
</feature>
<dbReference type="EMBL" id="DS017023">
    <property type="protein sequence ID" value="KMU90577.1"/>
    <property type="molecule type" value="Genomic_DNA"/>
</dbReference>
<feature type="compositionally biased region" description="Basic and acidic residues" evidence="1">
    <location>
        <begin position="89"/>
        <end position="102"/>
    </location>
</feature>